<dbReference type="Proteomes" id="UP000443582">
    <property type="component" value="Unassembled WGS sequence"/>
</dbReference>
<reference evidence="5" key="1">
    <citation type="journal article" date="2019" name="Int. J. Syst. Evol. Microbiol.">
        <title>Halobacteriovorax valvorus sp. nov., a novel prokaryotic predator isolated from coastal seawater of China.</title>
        <authorList>
            <person name="Chen M.-X."/>
        </authorList>
    </citation>
    <scope>NUCLEOTIDE SEQUENCE [LARGE SCALE GENOMIC DNA]</scope>
    <source>
        <strain evidence="5">BL9</strain>
    </source>
</reference>
<keyword evidence="3" id="KW-0460">Magnesium</keyword>
<organism evidence="4 5">
    <name type="scientific">Halobacteriovorax vibrionivorans</name>
    <dbReference type="NCBI Taxonomy" id="2152716"/>
    <lineage>
        <taxon>Bacteria</taxon>
        <taxon>Pseudomonadati</taxon>
        <taxon>Bdellovibrionota</taxon>
        <taxon>Bacteriovoracia</taxon>
        <taxon>Bacteriovoracales</taxon>
        <taxon>Halobacteriovoraceae</taxon>
        <taxon>Halobacteriovorax</taxon>
    </lineage>
</organism>
<sequence>MYRNELDKIKEGIHNKLESLSWGDMSIERKADKSIVTEFDIFVSDYIKKVFEESGHNYNFFSEEDQERFEFPVIVLDPIDGTREFAKGYGECAVSMAILYSADIKDERNFGWIYNPFTGFEITSDVKFPLGSRHAHADAINIMISRSEWEKGAYKKDFSKNFRIAPLGSIAFKLGLLAAGACECVISFRDKNIWDIAAGVVICHSRGIYSDEITDLADKKLNGPFIFCRDELKDIVHEEIERLKSS</sequence>
<dbReference type="PANTHER" id="PTHR20854">
    <property type="entry name" value="INOSITOL MONOPHOSPHATASE"/>
    <property type="match status" value="1"/>
</dbReference>
<keyword evidence="2" id="KW-0378">Hydrolase</keyword>
<dbReference type="InterPro" id="IPR000760">
    <property type="entry name" value="Inositol_monophosphatase-like"/>
</dbReference>
<dbReference type="InterPro" id="IPR020583">
    <property type="entry name" value="Inositol_monoP_metal-BS"/>
</dbReference>
<evidence type="ECO:0008006" key="6">
    <source>
        <dbReference type="Google" id="ProtNLM"/>
    </source>
</evidence>
<dbReference type="Gene3D" id="3.30.540.10">
    <property type="entry name" value="Fructose-1,6-Bisphosphatase, subunit A, domain 1"/>
    <property type="match status" value="1"/>
</dbReference>
<accession>A0ABY0IJQ2</accession>
<dbReference type="SUPFAM" id="SSF56655">
    <property type="entry name" value="Carbohydrate phosphatase"/>
    <property type="match status" value="1"/>
</dbReference>
<dbReference type="RefSeq" id="WP_115362104.1">
    <property type="nucleotide sequence ID" value="NZ_QDKL01000002.1"/>
</dbReference>
<evidence type="ECO:0000256" key="2">
    <source>
        <dbReference type="ARBA" id="ARBA00022801"/>
    </source>
</evidence>
<gene>
    <name evidence="4" type="ORF">DAY19_10390</name>
</gene>
<evidence type="ECO:0000256" key="1">
    <source>
        <dbReference type="ARBA" id="ARBA00022723"/>
    </source>
</evidence>
<dbReference type="EMBL" id="QDKL01000002">
    <property type="protein sequence ID" value="RZF22081.1"/>
    <property type="molecule type" value="Genomic_DNA"/>
</dbReference>
<dbReference type="Gene3D" id="3.40.190.80">
    <property type="match status" value="1"/>
</dbReference>
<keyword evidence="5" id="KW-1185">Reference proteome</keyword>
<comment type="caution">
    <text evidence="4">The sequence shown here is derived from an EMBL/GenBank/DDBJ whole genome shotgun (WGS) entry which is preliminary data.</text>
</comment>
<name>A0ABY0IJQ2_9BACT</name>
<protein>
    <recommendedName>
        <fullName evidence="6">3'(2'),5'-bisphosphate nucleotidase CysQ</fullName>
    </recommendedName>
</protein>
<dbReference type="Pfam" id="PF00459">
    <property type="entry name" value="Inositol_P"/>
    <property type="match status" value="1"/>
</dbReference>
<dbReference type="PANTHER" id="PTHR20854:SF4">
    <property type="entry name" value="INOSITOL-1-MONOPHOSPHATASE-RELATED"/>
    <property type="match status" value="1"/>
</dbReference>
<dbReference type="PROSITE" id="PS00629">
    <property type="entry name" value="IMP_1"/>
    <property type="match status" value="1"/>
</dbReference>
<keyword evidence="1" id="KW-0479">Metal-binding</keyword>
<evidence type="ECO:0000313" key="5">
    <source>
        <dbReference type="Proteomes" id="UP000443582"/>
    </source>
</evidence>
<evidence type="ECO:0000256" key="3">
    <source>
        <dbReference type="ARBA" id="ARBA00022842"/>
    </source>
</evidence>
<evidence type="ECO:0000313" key="4">
    <source>
        <dbReference type="EMBL" id="RZF22081.1"/>
    </source>
</evidence>
<proteinExistence type="predicted"/>